<evidence type="ECO:0000313" key="1">
    <source>
        <dbReference type="EMBL" id="MCT8970949.1"/>
    </source>
</evidence>
<proteinExistence type="predicted"/>
<dbReference type="AlphaFoldDB" id="A0AAW5QVK6"/>
<dbReference type="EMBL" id="JALIDZ010000002">
    <property type="protein sequence ID" value="MCT8970949.1"/>
    <property type="molecule type" value="Genomic_DNA"/>
</dbReference>
<protein>
    <submittedName>
        <fullName evidence="1">YdhR family protein</fullName>
    </submittedName>
</protein>
<gene>
    <name evidence="1" type="ORF">MUB46_03660</name>
</gene>
<dbReference type="Gene3D" id="3.30.70.100">
    <property type="match status" value="1"/>
</dbReference>
<dbReference type="Proteomes" id="UP001320898">
    <property type="component" value="Unassembled WGS sequence"/>
</dbReference>
<sequence length="101" mass="11424">MDHPKLIVFVKFKSPLNLDEVTAVAKDRADEFRALSGLIQKYYVQDAVSGEFGGVYLWESPEAFDEYRQSELRASIGTAYQTIGEPRVEVLKVIMPLRDAV</sequence>
<dbReference type="Pfam" id="PF08803">
    <property type="entry name" value="ydhR"/>
    <property type="match status" value="1"/>
</dbReference>
<dbReference type="RefSeq" id="WP_261614526.1">
    <property type="nucleotide sequence ID" value="NZ_JALIDZ010000002.1"/>
</dbReference>
<keyword evidence="2" id="KW-1185">Reference proteome</keyword>
<dbReference type="InterPro" id="IPR014910">
    <property type="entry name" value="YdhR"/>
</dbReference>
<comment type="caution">
    <text evidence="1">The sequence shown here is derived from an EMBL/GenBank/DDBJ whole genome shotgun (WGS) entry which is preliminary data.</text>
</comment>
<reference evidence="1 2" key="1">
    <citation type="submission" date="2022-04" db="EMBL/GenBank/DDBJ databases">
        <authorList>
            <person name="Ye Y.-Q."/>
            <person name="Du Z.-J."/>
        </authorList>
    </citation>
    <scope>NUCLEOTIDE SEQUENCE [LARGE SCALE GENOMIC DNA]</scope>
    <source>
        <strain evidence="1 2">A6E488</strain>
    </source>
</reference>
<dbReference type="SUPFAM" id="SSF54909">
    <property type="entry name" value="Dimeric alpha+beta barrel"/>
    <property type="match status" value="1"/>
</dbReference>
<accession>A0AAW5QVK6</accession>
<evidence type="ECO:0000313" key="2">
    <source>
        <dbReference type="Proteomes" id="UP001320898"/>
    </source>
</evidence>
<organism evidence="1 2">
    <name type="scientific">Microbaculum marinisediminis</name>
    <dbReference type="NCBI Taxonomy" id="2931392"/>
    <lineage>
        <taxon>Bacteria</taxon>
        <taxon>Pseudomonadati</taxon>
        <taxon>Pseudomonadota</taxon>
        <taxon>Alphaproteobacteria</taxon>
        <taxon>Hyphomicrobiales</taxon>
        <taxon>Tepidamorphaceae</taxon>
        <taxon>Microbaculum</taxon>
    </lineage>
</organism>
<dbReference type="InterPro" id="IPR011008">
    <property type="entry name" value="Dimeric_a/b-barrel"/>
</dbReference>
<name>A0AAW5QVK6_9HYPH</name>